<comment type="function">
    <text evidence="12">DNA-dependent RNA polymerase catalyzes the transcription of DNA into RNA using the four ribonucleoside triphosphates as substrates.</text>
</comment>
<proteinExistence type="inferred from homology"/>
<dbReference type="Gene3D" id="6.10.250.2940">
    <property type="match status" value="1"/>
</dbReference>
<feature type="non-terminal residue" evidence="15">
    <location>
        <position position="1"/>
    </location>
</feature>
<dbReference type="InterPro" id="IPR015699">
    <property type="entry name" value="DNA-dir_RNA_pol1_lsu_N"/>
</dbReference>
<accession>A0A3M7L4Y2</accession>
<dbReference type="SMART" id="SM00663">
    <property type="entry name" value="RPOLA_N"/>
    <property type="match status" value="1"/>
</dbReference>
<dbReference type="EC" id="2.7.7.6" evidence="12"/>
<dbReference type="PANTHER" id="PTHR19376:SF11">
    <property type="entry name" value="DNA-DIRECTED RNA POLYMERASE I SUBUNIT RPA1"/>
    <property type="match status" value="1"/>
</dbReference>
<dbReference type="InterPro" id="IPR007080">
    <property type="entry name" value="RNA_pol_Rpb1_1"/>
</dbReference>
<dbReference type="Gene3D" id="3.30.1490.180">
    <property type="entry name" value="RNA polymerase ii"/>
    <property type="match status" value="1"/>
</dbReference>
<evidence type="ECO:0000256" key="12">
    <source>
        <dbReference type="RuleBase" id="RU004279"/>
    </source>
</evidence>
<dbReference type="GO" id="GO:0006351">
    <property type="term" value="P:DNA-templated transcription"/>
    <property type="evidence" value="ECO:0007669"/>
    <property type="project" value="InterPro"/>
</dbReference>
<dbReference type="Proteomes" id="UP000279271">
    <property type="component" value="Unassembled WGS sequence"/>
</dbReference>
<dbReference type="Pfam" id="PF00623">
    <property type="entry name" value="RNA_pol_Rpb1_2"/>
    <property type="match status" value="1"/>
</dbReference>
<keyword evidence="7" id="KW-0479">Metal-binding</keyword>
<dbReference type="GO" id="GO:0003677">
    <property type="term" value="F:DNA binding"/>
    <property type="evidence" value="ECO:0007669"/>
    <property type="project" value="InterPro"/>
</dbReference>
<dbReference type="Pfam" id="PF04998">
    <property type="entry name" value="RNA_pol_Rpb1_5"/>
    <property type="match status" value="1"/>
</dbReference>
<feature type="region of interest" description="Disordered" evidence="13">
    <location>
        <begin position="136"/>
        <end position="168"/>
    </location>
</feature>
<dbReference type="InterPro" id="IPR007081">
    <property type="entry name" value="RNA_pol_Rpb1_5"/>
</dbReference>
<sequence>VTTAKVRSVGFGFFSDDEIRKVSVKKIISPIIFDNSKTPVEGGLYDTALGPLDPRERCTTCGLTADCPGHFGHVELAVPVYNPLVFGTLYKLLRCACLHCFKMRMASKEVQRYVARLSLLLEGRLAEAQGINVGASSSARKAAGKEGMELDEGSGGEGSPTSVVKGPLPSRRTVAMTGQSLEAAIDTMSEIFKKQPPGRCANCGAHSPSIKKEGYSKLFLLPLTTKKAAANKMQGTEILPSLSRLQAGNLTLDEAAGLGSQGCEEEAKVRYGFLKEEKEGLSDEEVMAEFKESKHGDEGGVFAAELPRAEVPRQLKGVPASEKENASNVSVGPPKFLTAAEVQEILRCVWVANADIMQLIYPADVAQRKRRQGASEAQAAAAGKAAAQAGNYREFFIQTVAVTPNRFRPISHVGEMVYEHPQNTMLVKVLNANLEIQRLAAETDQDGEPLDITDGRMLRTWLEMQNSVNAFIDSTTAENEPNAIGIRQQLEKKEGLFRKNMMGKRVNFAARSVISPDVYLNGGEIGVPPYIAARLTFPERVTPWNVERLCEAVMAGPGRNPGAVAVENEKGRLLMLRDDAKVVYRSMEDGDVLLTNRQPTLHKPGMMAHRARIMRDERTIRFHYANCATFNADFDGDEINLHLPQDQLGRAEGYGIVSADHQFFVPTDGKPLRGLIQDHIVAGTLLTLRDRFFTAAQYHQLVYEAVCTDCSGAWEVWLDEPALVKPVRRWTGKQVLTAVLMHYTRDQLPFSMSTASRVPVEAWGKNSGEGKLLIQHNHVLAGCVDKNCFGKHGLLHFFHELYGAERTSLLTASLSRLLTGFLQKHGFTCGMSDVLLVQDAEEERKKLLTSADVRCLDAAASLFGPSRAGPLAEQGMSYEEAFRSAEPDVREQLRDRFRSNQETGALLDMKSSSAMHPLSSDVVRACLPGGQEKAFRHNMMALMTVTGAKGSLVNFSQISCLLGQQELEGRRVPRMASGKTLPCFAPFDVGARSGGYVGDRFLSGLRPQEYYFHCMAGREGLVDTTVKTSRSGYIQRCLVKNLEPLRVAYDSTVRDDTDSSIVQFHYGEDGIDTTRTGCLRTLPFFYGNMPQLGKILGAATALSGPGLVGNPSKEQGEATGVVRSWSKALLAGKSKTMAKCLPADSVVSHDTLGVTSEGFQGALAEAMYGGGLRPPVGPEPLGKDYKRAGKKEARCLSKNKPWSFTPLDPMDFTRLMQLRFQQCQAAPGEAVGVLAAQSVGEPSTQMTLNTFHMAGRGEANLEGGVWVDAATSSCGLALHLALDCPKLLLQEVAERVAAAAVLRGTPGVSRCYVLEAARGAAACVQTDGINLRAAAASADLVDVDGLAANSPYAMLETYGVEAARATIVREAASVFGAYGIGVDPRHLALIADYMTHLGGYRACNRLGISASTSPFLKVTFETAASFLVSSTLHGDVDRLTSPASRIVLGQPVAMGTGAMDLVQHLDAAR</sequence>
<evidence type="ECO:0000256" key="6">
    <source>
        <dbReference type="ARBA" id="ARBA00022695"/>
    </source>
</evidence>
<protein>
    <recommendedName>
        <fullName evidence="12">DNA-directed RNA polymerase subunit</fullName>
        <ecNumber evidence="12">2.7.7.6</ecNumber>
    </recommendedName>
</protein>
<evidence type="ECO:0000256" key="2">
    <source>
        <dbReference type="ARBA" id="ARBA00007207"/>
    </source>
</evidence>
<evidence type="ECO:0000256" key="10">
    <source>
        <dbReference type="ARBA" id="ARBA00023163"/>
    </source>
</evidence>
<reference evidence="16" key="1">
    <citation type="journal article" date="2018" name="Algal Res.">
        <title>Characterization of plant carbon substrate utilization by Auxenochlorella protothecoides.</title>
        <authorList>
            <person name="Vogler B.W."/>
            <person name="Starkenburg S.R."/>
            <person name="Sudasinghe N."/>
            <person name="Schambach J.Y."/>
            <person name="Rollin J.A."/>
            <person name="Pattathil S."/>
            <person name="Barry A.N."/>
        </authorList>
    </citation>
    <scope>NUCLEOTIDE SEQUENCE [LARGE SCALE GENOMIC DNA]</scope>
    <source>
        <strain evidence="16">UTEX 25</strain>
    </source>
</reference>
<dbReference type="Pfam" id="PF04997">
    <property type="entry name" value="RNA_pol_Rpb1_1"/>
    <property type="match status" value="1"/>
</dbReference>
<keyword evidence="4" id="KW-0934">Plastid</keyword>
<evidence type="ECO:0000256" key="7">
    <source>
        <dbReference type="ARBA" id="ARBA00022723"/>
    </source>
</evidence>
<gene>
    <name evidence="15" type="ORF">APUTEX25_002262</name>
</gene>
<name>A0A3M7L4Y2_AUXPR</name>
<dbReference type="InterPro" id="IPR007083">
    <property type="entry name" value="RNA_pol_Rpb1_4"/>
</dbReference>
<dbReference type="InterPro" id="IPR007066">
    <property type="entry name" value="RNA_pol_Rpb1_3"/>
</dbReference>
<dbReference type="Pfam" id="PF04983">
    <property type="entry name" value="RNA_pol_Rpb1_3"/>
    <property type="match status" value="1"/>
</dbReference>
<keyword evidence="10 12" id="KW-0804">Transcription</keyword>
<comment type="similarity">
    <text evidence="2">Belongs to the RNA polymerase beta' chain family. RpoC1 subfamily.</text>
</comment>
<evidence type="ECO:0000256" key="11">
    <source>
        <dbReference type="ARBA" id="ARBA00023242"/>
    </source>
</evidence>
<evidence type="ECO:0000256" key="3">
    <source>
        <dbReference type="ARBA" id="ARBA00022478"/>
    </source>
</evidence>
<comment type="catalytic activity">
    <reaction evidence="12">
        <text>RNA(n) + a ribonucleoside 5'-triphosphate = RNA(n+1) + diphosphate</text>
        <dbReference type="Rhea" id="RHEA:21248"/>
        <dbReference type="Rhea" id="RHEA-COMP:14527"/>
        <dbReference type="Rhea" id="RHEA-COMP:17342"/>
        <dbReference type="ChEBI" id="CHEBI:33019"/>
        <dbReference type="ChEBI" id="CHEBI:61557"/>
        <dbReference type="ChEBI" id="CHEBI:140395"/>
        <dbReference type="EC" id="2.7.7.6"/>
    </reaction>
</comment>
<dbReference type="InterPro" id="IPR044893">
    <property type="entry name" value="RNA_pol_Rpb1_clamp_domain"/>
</dbReference>
<dbReference type="Gene3D" id="4.10.860.120">
    <property type="entry name" value="RNA polymerase II, clamp domain"/>
    <property type="match status" value="1"/>
</dbReference>
<dbReference type="SUPFAM" id="SSF64484">
    <property type="entry name" value="beta and beta-prime subunits of DNA dependent RNA-polymerase"/>
    <property type="match status" value="1"/>
</dbReference>
<keyword evidence="8" id="KW-0862">Zinc</keyword>
<dbReference type="CDD" id="cd02735">
    <property type="entry name" value="RNAP_I_Rpa1_C"/>
    <property type="match status" value="1"/>
</dbReference>
<dbReference type="Gene3D" id="2.40.40.20">
    <property type="match status" value="1"/>
</dbReference>
<dbReference type="InterPro" id="IPR038120">
    <property type="entry name" value="Rpb1_funnel_sf"/>
</dbReference>
<evidence type="ECO:0000256" key="13">
    <source>
        <dbReference type="SAM" id="MobiDB-lite"/>
    </source>
</evidence>
<evidence type="ECO:0000256" key="5">
    <source>
        <dbReference type="ARBA" id="ARBA00022679"/>
    </source>
</evidence>
<dbReference type="Gene3D" id="1.10.132.30">
    <property type="match status" value="1"/>
</dbReference>
<feature type="domain" description="RNA polymerase N-terminal" evidence="14">
    <location>
        <begin position="393"/>
        <end position="687"/>
    </location>
</feature>
<evidence type="ECO:0000256" key="9">
    <source>
        <dbReference type="ARBA" id="ARBA00022842"/>
    </source>
</evidence>
<organism evidence="15 16">
    <name type="scientific">Auxenochlorella protothecoides</name>
    <name type="common">Green microalga</name>
    <name type="synonym">Chlorella protothecoides</name>
    <dbReference type="NCBI Taxonomy" id="3075"/>
    <lineage>
        <taxon>Eukaryota</taxon>
        <taxon>Viridiplantae</taxon>
        <taxon>Chlorophyta</taxon>
        <taxon>core chlorophytes</taxon>
        <taxon>Trebouxiophyceae</taxon>
        <taxon>Chlorellales</taxon>
        <taxon>Chlorellaceae</taxon>
        <taxon>Auxenochlorella</taxon>
    </lineage>
</organism>
<dbReference type="GO" id="GO:0003899">
    <property type="term" value="F:DNA-directed RNA polymerase activity"/>
    <property type="evidence" value="ECO:0007669"/>
    <property type="project" value="UniProtKB-EC"/>
</dbReference>
<evidence type="ECO:0000256" key="1">
    <source>
        <dbReference type="ARBA" id="ARBA00004123"/>
    </source>
</evidence>
<keyword evidence="3 12" id="KW-0240">DNA-directed RNA polymerase</keyword>
<keyword evidence="9" id="KW-0460">Magnesium</keyword>
<dbReference type="FunFam" id="4.10.860.120:FF:000006">
    <property type="entry name" value="DNA-directed RNA polymerase subunit"/>
    <property type="match status" value="1"/>
</dbReference>
<dbReference type="GO" id="GO:0005736">
    <property type="term" value="C:RNA polymerase I complex"/>
    <property type="evidence" value="ECO:0007669"/>
    <property type="project" value="TreeGrafter"/>
</dbReference>
<comment type="caution">
    <text evidence="15">The sequence shown here is derived from an EMBL/GenBank/DDBJ whole genome shotgun (WGS) entry which is preliminary data.</text>
</comment>
<dbReference type="Pfam" id="PF05000">
    <property type="entry name" value="RNA_pol_Rpb1_4"/>
    <property type="match status" value="1"/>
</dbReference>
<dbReference type="InterPro" id="IPR042102">
    <property type="entry name" value="RNA_pol_Rpb1_3_sf"/>
</dbReference>
<evidence type="ECO:0000256" key="8">
    <source>
        <dbReference type="ARBA" id="ARBA00022833"/>
    </source>
</evidence>
<dbReference type="InterPro" id="IPR045867">
    <property type="entry name" value="DNA-dir_RpoC_beta_prime"/>
</dbReference>
<evidence type="ECO:0000256" key="4">
    <source>
        <dbReference type="ARBA" id="ARBA00022640"/>
    </source>
</evidence>
<dbReference type="PANTHER" id="PTHR19376">
    <property type="entry name" value="DNA-DIRECTED RNA POLYMERASE"/>
    <property type="match status" value="1"/>
</dbReference>
<dbReference type="CDD" id="cd01435">
    <property type="entry name" value="RNAP_I_RPA1_N"/>
    <property type="match status" value="1"/>
</dbReference>
<evidence type="ECO:0000313" key="15">
    <source>
        <dbReference type="EMBL" id="RMZ57030.1"/>
    </source>
</evidence>
<keyword evidence="6 12" id="KW-0548">Nucleotidyltransferase</keyword>
<comment type="subcellular location">
    <subcellularLocation>
        <location evidence="1">Nucleus</location>
    </subcellularLocation>
</comment>
<keyword evidence="11" id="KW-0539">Nucleus</keyword>
<dbReference type="GO" id="GO:0046872">
    <property type="term" value="F:metal ion binding"/>
    <property type="evidence" value="ECO:0007669"/>
    <property type="project" value="UniProtKB-KW"/>
</dbReference>
<evidence type="ECO:0000259" key="14">
    <source>
        <dbReference type="SMART" id="SM00663"/>
    </source>
</evidence>
<evidence type="ECO:0000313" key="16">
    <source>
        <dbReference type="Proteomes" id="UP000279271"/>
    </source>
</evidence>
<dbReference type="InterPro" id="IPR000722">
    <property type="entry name" value="RNA_pol_asu"/>
</dbReference>
<keyword evidence="5 12" id="KW-0808">Transferase</keyword>
<dbReference type="EMBL" id="QOKY01000130">
    <property type="protein sequence ID" value="RMZ57030.1"/>
    <property type="molecule type" value="Genomic_DNA"/>
</dbReference>
<dbReference type="Gene3D" id="6.20.50.80">
    <property type="match status" value="1"/>
</dbReference>
<dbReference type="Gene3D" id="1.10.274.100">
    <property type="entry name" value="RNA polymerase Rpb1, domain 3"/>
    <property type="match status" value="1"/>
</dbReference>
<dbReference type="InterPro" id="IPR006592">
    <property type="entry name" value="RNA_pol_N"/>
</dbReference>
<dbReference type="InterPro" id="IPR047107">
    <property type="entry name" value="DNA-dir_RNA_pol1_lsu_C"/>
</dbReference>